<proteinExistence type="predicted"/>
<protein>
    <recommendedName>
        <fullName evidence="3">Lipoprotein</fullName>
    </recommendedName>
</protein>
<accession>A0A2G9YBI3</accession>
<reference evidence="1 2" key="1">
    <citation type="submission" date="2017-09" db="EMBL/GenBank/DDBJ databases">
        <title>Depth-based differentiation of microbial function through sediment-hosted aquifers and enrichment of novel symbionts in the deep terrestrial subsurface.</title>
        <authorList>
            <person name="Probst A.J."/>
            <person name="Ladd B."/>
            <person name="Jarett J.K."/>
            <person name="Geller-Mcgrath D.E."/>
            <person name="Sieber C.M."/>
            <person name="Emerson J.B."/>
            <person name="Anantharaman K."/>
            <person name="Thomas B.C."/>
            <person name="Malmstrom R."/>
            <person name="Stieglmeier M."/>
            <person name="Klingl A."/>
            <person name="Woyke T."/>
            <person name="Ryan C.M."/>
            <person name="Banfield J.F."/>
        </authorList>
    </citation>
    <scope>NUCLEOTIDE SEQUENCE [LARGE SCALE GENOMIC DNA]</scope>
    <source>
        <strain evidence="1">CG23_combo_of_CG06-09_8_20_14_all_48_7</strain>
    </source>
</reference>
<evidence type="ECO:0000313" key="2">
    <source>
        <dbReference type="Proteomes" id="UP000230392"/>
    </source>
</evidence>
<dbReference type="Proteomes" id="UP000230392">
    <property type="component" value="Unassembled WGS sequence"/>
</dbReference>
<evidence type="ECO:0008006" key="3">
    <source>
        <dbReference type="Google" id="ProtNLM"/>
    </source>
</evidence>
<sequence>MKRNIKIWGIIISTLFLLTGYSCSKEDKAKAEEAKVLIQKIESFPYSEEIKTNPEKLYEFLNELIKIGKQEMTKIRVNVKEAVQ</sequence>
<organism evidence="1 2">
    <name type="scientific">bacterium (Candidatus Ratteibacteria) CG23_combo_of_CG06-09_8_20_14_all_48_7</name>
    <dbReference type="NCBI Taxonomy" id="2014292"/>
    <lineage>
        <taxon>Bacteria</taxon>
        <taxon>Candidatus Ratteibacteria</taxon>
    </lineage>
</organism>
<dbReference type="PROSITE" id="PS51257">
    <property type="entry name" value="PROKAR_LIPOPROTEIN"/>
    <property type="match status" value="1"/>
</dbReference>
<name>A0A2G9YBI3_9BACT</name>
<comment type="caution">
    <text evidence="1">The sequence shown here is derived from an EMBL/GenBank/DDBJ whole genome shotgun (WGS) entry which is preliminary data.</text>
</comment>
<evidence type="ECO:0000313" key="1">
    <source>
        <dbReference type="EMBL" id="PIP16574.1"/>
    </source>
</evidence>
<dbReference type="AlphaFoldDB" id="A0A2G9YBI3"/>
<gene>
    <name evidence="1" type="ORF">COX46_01405</name>
</gene>
<dbReference type="EMBL" id="PCRF01000064">
    <property type="protein sequence ID" value="PIP16574.1"/>
    <property type="molecule type" value="Genomic_DNA"/>
</dbReference>